<organism evidence="1 2">
    <name type="scientific">Actinoplanes digitatis</name>
    <dbReference type="NCBI Taxonomy" id="1868"/>
    <lineage>
        <taxon>Bacteria</taxon>
        <taxon>Bacillati</taxon>
        <taxon>Actinomycetota</taxon>
        <taxon>Actinomycetes</taxon>
        <taxon>Micromonosporales</taxon>
        <taxon>Micromonosporaceae</taxon>
        <taxon>Actinoplanes</taxon>
    </lineage>
</organism>
<evidence type="ECO:0000313" key="2">
    <source>
        <dbReference type="Proteomes" id="UP000578112"/>
    </source>
</evidence>
<proteinExistence type="predicted"/>
<dbReference type="EMBL" id="JACHNH010000001">
    <property type="protein sequence ID" value="MBB4760585.1"/>
    <property type="molecule type" value="Genomic_DNA"/>
</dbReference>
<dbReference type="AlphaFoldDB" id="A0A7W7HTQ7"/>
<name>A0A7W7HTQ7_9ACTN</name>
<sequence>MIWKGRPGEVAALGLLLDRTYAEVAAAGAHPHRLDRPALLGQFELWDTHLLPAVAAAGAPVRERSRAARAVWHGLGAHARPELAGWLRAHLTGLGLEPGPLLDPAGTAGPPPGPVRGRVGTLAVLQTRILERLGEMRDLARLRRWELAAAGAVCAGLGTETMHIAGGFGGTAHRERSADRRLRTLVEGSDGPARAFLRTVAAGLDDLDVPEAAGEATPAPERITVGTAGRLLDGLDFTGARIRAVDGADPAIVQLDLRRADQDREAIGVIVLNVPRFPALDVPPDGLALTGRPRLTASADDIELAIPLAGGDWTVSAAAGTWYAD</sequence>
<comment type="caution">
    <text evidence="1">The sequence shown here is derived from an EMBL/GenBank/DDBJ whole genome shotgun (WGS) entry which is preliminary data.</text>
</comment>
<gene>
    <name evidence="1" type="ORF">BJ971_001141</name>
</gene>
<reference evidence="1 2" key="1">
    <citation type="submission" date="2020-08" db="EMBL/GenBank/DDBJ databases">
        <title>Sequencing the genomes of 1000 actinobacteria strains.</title>
        <authorList>
            <person name="Klenk H.-P."/>
        </authorList>
    </citation>
    <scope>NUCLEOTIDE SEQUENCE [LARGE SCALE GENOMIC DNA]</scope>
    <source>
        <strain evidence="1 2">DSM 43149</strain>
    </source>
</reference>
<dbReference type="Proteomes" id="UP000578112">
    <property type="component" value="Unassembled WGS sequence"/>
</dbReference>
<keyword evidence="2" id="KW-1185">Reference proteome</keyword>
<accession>A0A7W7HTQ7</accession>
<protein>
    <submittedName>
        <fullName evidence="1">Uncharacterized protein</fullName>
    </submittedName>
</protein>
<dbReference type="RefSeq" id="WP_184990473.1">
    <property type="nucleotide sequence ID" value="NZ_BOMK01000058.1"/>
</dbReference>
<evidence type="ECO:0000313" key="1">
    <source>
        <dbReference type="EMBL" id="MBB4760585.1"/>
    </source>
</evidence>